<evidence type="ECO:0000313" key="4">
    <source>
        <dbReference type="EMBL" id="MBD3922948.1"/>
    </source>
</evidence>
<keyword evidence="2 4" id="KW-0378">Hydrolase</keyword>
<comment type="caution">
    <text evidence="4">The sequence shown here is derived from an EMBL/GenBank/DDBJ whole genome shotgun (WGS) entry which is preliminary data.</text>
</comment>
<keyword evidence="5" id="KW-1185">Reference proteome</keyword>
<name>A0ABR8N465_9BACL</name>
<dbReference type="InterPro" id="IPR000086">
    <property type="entry name" value="NUDIX_hydrolase_dom"/>
</dbReference>
<gene>
    <name evidence="4" type="ORF">H8B09_29845</name>
</gene>
<dbReference type="PROSITE" id="PS51462">
    <property type="entry name" value="NUDIX"/>
    <property type="match status" value="1"/>
</dbReference>
<dbReference type="PROSITE" id="PS00893">
    <property type="entry name" value="NUDIX_BOX"/>
    <property type="match status" value="1"/>
</dbReference>
<accession>A0ABR8N465</accession>
<protein>
    <submittedName>
        <fullName evidence="4">NUDIX hydrolase</fullName>
    </submittedName>
</protein>
<evidence type="ECO:0000256" key="1">
    <source>
        <dbReference type="ARBA" id="ARBA00001946"/>
    </source>
</evidence>
<proteinExistence type="predicted"/>
<evidence type="ECO:0000256" key="2">
    <source>
        <dbReference type="ARBA" id="ARBA00022801"/>
    </source>
</evidence>
<reference evidence="4 5" key="1">
    <citation type="submission" date="2020-09" db="EMBL/GenBank/DDBJ databases">
        <title>Paenibacillus sp. strain PR3 16S rRNA gene Genome sequencing and assembly.</title>
        <authorList>
            <person name="Kim J."/>
        </authorList>
    </citation>
    <scope>NUCLEOTIDE SEQUENCE [LARGE SCALE GENOMIC DNA]</scope>
    <source>
        <strain evidence="4 5">PR3</strain>
    </source>
</reference>
<dbReference type="InterPro" id="IPR020084">
    <property type="entry name" value="NUDIX_hydrolase_CS"/>
</dbReference>
<dbReference type="InterPro" id="IPR015797">
    <property type="entry name" value="NUDIX_hydrolase-like_dom_sf"/>
</dbReference>
<evidence type="ECO:0000313" key="5">
    <source>
        <dbReference type="Proteomes" id="UP000609346"/>
    </source>
</evidence>
<dbReference type="CDD" id="cd04688">
    <property type="entry name" value="NUDIX_Hydrolase"/>
    <property type="match status" value="1"/>
</dbReference>
<dbReference type="EMBL" id="JACXZA010000014">
    <property type="protein sequence ID" value="MBD3922948.1"/>
    <property type="molecule type" value="Genomic_DNA"/>
</dbReference>
<comment type="cofactor">
    <cofactor evidence="1">
        <name>Mg(2+)</name>
        <dbReference type="ChEBI" id="CHEBI:18420"/>
    </cofactor>
</comment>
<dbReference type="Pfam" id="PF00293">
    <property type="entry name" value="NUDIX"/>
    <property type="match status" value="1"/>
</dbReference>
<sequence>MITFERNNNKFNFRVAGIVIHNDRILLHTILKDDFWNPPGGRVEFNESTDQTIVRELREELDIEVQVKELLFVNEDFFEYDGKQYHEIGFYYLISVPDEHEILKQEDVFNGIEDDGRLIFKWFSIDQLNEIVVYPEQLKTKLLDLKVNNQIEHHITRQY</sequence>
<dbReference type="PANTHER" id="PTHR43046">
    <property type="entry name" value="GDP-MANNOSE MANNOSYL HYDROLASE"/>
    <property type="match status" value="1"/>
</dbReference>
<dbReference type="Proteomes" id="UP000609346">
    <property type="component" value="Unassembled WGS sequence"/>
</dbReference>
<dbReference type="Gene3D" id="3.90.79.10">
    <property type="entry name" value="Nucleoside Triphosphate Pyrophosphohydrolase"/>
    <property type="match status" value="1"/>
</dbReference>
<feature type="domain" description="Nudix hydrolase" evidence="3">
    <location>
        <begin position="11"/>
        <end position="145"/>
    </location>
</feature>
<dbReference type="PANTHER" id="PTHR43046:SF14">
    <property type="entry name" value="MUTT_NUDIX FAMILY PROTEIN"/>
    <property type="match status" value="1"/>
</dbReference>
<dbReference type="RefSeq" id="WP_191207237.1">
    <property type="nucleotide sequence ID" value="NZ_JACXZA010000014.1"/>
</dbReference>
<dbReference type="SUPFAM" id="SSF55811">
    <property type="entry name" value="Nudix"/>
    <property type="match status" value="1"/>
</dbReference>
<dbReference type="GO" id="GO:0016787">
    <property type="term" value="F:hydrolase activity"/>
    <property type="evidence" value="ECO:0007669"/>
    <property type="project" value="UniProtKB-KW"/>
</dbReference>
<evidence type="ECO:0000259" key="3">
    <source>
        <dbReference type="PROSITE" id="PS51462"/>
    </source>
</evidence>
<organism evidence="4 5">
    <name type="scientific">Paenibacillus terricola</name>
    <dbReference type="NCBI Taxonomy" id="2763503"/>
    <lineage>
        <taxon>Bacteria</taxon>
        <taxon>Bacillati</taxon>
        <taxon>Bacillota</taxon>
        <taxon>Bacilli</taxon>
        <taxon>Bacillales</taxon>
        <taxon>Paenibacillaceae</taxon>
        <taxon>Paenibacillus</taxon>
    </lineage>
</organism>